<keyword evidence="4" id="KW-1185">Reference proteome</keyword>
<reference evidence="3 4" key="1">
    <citation type="submission" date="2021-01" db="EMBL/GenBank/DDBJ databases">
        <title>Actinoplanes sp. nov. LDG1-01 isolated from lichen.</title>
        <authorList>
            <person name="Saeng-In P."/>
            <person name="Phongsopitanun W."/>
            <person name="Kanchanasin P."/>
            <person name="Yuki M."/>
            <person name="Kudo T."/>
            <person name="Ohkuma M."/>
            <person name="Tanasupawat S."/>
        </authorList>
    </citation>
    <scope>NUCLEOTIDE SEQUENCE [LARGE SCALE GENOMIC DNA]</scope>
    <source>
        <strain evidence="3 4">LDG1-01</strain>
    </source>
</reference>
<dbReference type="PANTHER" id="PTHR43000">
    <property type="entry name" value="DTDP-D-GLUCOSE 4,6-DEHYDRATASE-RELATED"/>
    <property type="match status" value="1"/>
</dbReference>
<name>A0ABS1VX53_9ACTN</name>
<comment type="similarity">
    <text evidence="1">Belongs to the NAD(P)-dependent epimerase/dehydratase family.</text>
</comment>
<dbReference type="Proteomes" id="UP000598996">
    <property type="component" value="Unassembled WGS sequence"/>
</dbReference>
<accession>A0ABS1VX53</accession>
<dbReference type="RefSeq" id="WP_202995688.1">
    <property type="nucleotide sequence ID" value="NZ_JAENHO010000010.1"/>
</dbReference>
<dbReference type="EMBL" id="JAENHO010000010">
    <property type="protein sequence ID" value="MBL7259032.1"/>
    <property type="molecule type" value="Genomic_DNA"/>
</dbReference>
<comment type="caution">
    <text evidence="3">The sequence shown here is derived from an EMBL/GenBank/DDBJ whole genome shotgun (WGS) entry which is preliminary data.</text>
</comment>
<evidence type="ECO:0000256" key="1">
    <source>
        <dbReference type="ARBA" id="ARBA00007637"/>
    </source>
</evidence>
<dbReference type="Pfam" id="PF01370">
    <property type="entry name" value="Epimerase"/>
    <property type="match status" value="1"/>
</dbReference>
<dbReference type="SUPFAM" id="SSF51735">
    <property type="entry name" value="NAD(P)-binding Rossmann-fold domains"/>
    <property type="match status" value="1"/>
</dbReference>
<feature type="domain" description="NAD-dependent epimerase/dehydratase" evidence="2">
    <location>
        <begin position="3"/>
        <end position="232"/>
    </location>
</feature>
<evidence type="ECO:0000259" key="2">
    <source>
        <dbReference type="Pfam" id="PF01370"/>
    </source>
</evidence>
<proteinExistence type="inferred from homology"/>
<organism evidence="3 4">
    <name type="scientific">Paractinoplanes lichenicola</name>
    <dbReference type="NCBI Taxonomy" id="2802976"/>
    <lineage>
        <taxon>Bacteria</taxon>
        <taxon>Bacillati</taxon>
        <taxon>Actinomycetota</taxon>
        <taxon>Actinomycetes</taxon>
        <taxon>Micromonosporales</taxon>
        <taxon>Micromonosporaceae</taxon>
        <taxon>Paractinoplanes</taxon>
    </lineage>
</organism>
<sequence length="310" mass="33397">MNVLVTGGAGFVGSHFVRAVLADRLPGLEGARVTVLDKLTSAGNFNNLGEVAHDKRLDFVPGDVADAALTSALVRKHDAIVHLAADSDPASGVLGAQALLDAAHRYGVERFVTVSAGSVYGSVKSGSSTERAPLNPTTPFAAAKAGADLLTLAYHRTHGLPATIVRPTGTYGSHQHPDKIIPRMVTRLLAGDTAPLFGDGSDSRDWLHVYDLTRALALVLTDGRPGETYNVGGSIEITTRVLTTLLLDQLGLTWDRVETVADHPPHDARHALDDDKIRQDLGWRPRVEFDAGLNTTVRWYRDNPDWWQPL</sequence>
<dbReference type="Gene3D" id="3.40.50.720">
    <property type="entry name" value="NAD(P)-binding Rossmann-like Domain"/>
    <property type="match status" value="1"/>
</dbReference>
<dbReference type="Gene3D" id="3.90.25.10">
    <property type="entry name" value="UDP-galactose 4-epimerase, domain 1"/>
    <property type="match status" value="1"/>
</dbReference>
<evidence type="ECO:0000313" key="4">
    <source>
        <dbReference type="Proteomes" id="UP000598996"/>
    </source>
</evidence>
<dbReference type="InterPro" id="IPR001509">
    <property type="entry name" value="Epimerase_deHydtase"/>
</dbReference>
<protein>
    <submittedName>
        <fullName evidence="3">GDP-mannose 4,6-dehydratase</fullName>
    </submittedName>
</protein>
<evidence type="ECO:0000313" key="3">
    <source>
        <dbReference type="EMBL" id="MBL7259032.1"/>
    </source>
</evidence>
<gene>
    <name evidence="3" type="ORF">JKJ07_32435</name>
</gene>
<dbReference type="InterPro" id="IPR036291">
    <property type="entry name" value="NAD(P)-bd_dom_sf"/>
</dbReference>